<dbReference type="AlphaFoldDB" id="I4AJX5"/>
<proteinExistence type="predicted"/>
<feature type="signal peptide" evidence="1">
    <location>
        <begin position="1"/>
        <end position="20"/>
    </location>
</feature>
<feature type="chain" id="PRO_5003686218" evidence="1">
    <location>
        <begin position="21"/>
        <end position="504"/>
    </location>
</feature>
<dbReference type="Gene3D" id="3.90.226.10">
    <property type="entry name" value="2-enoyl-CoA Hydratase, Chain A, domain 1"/>
    <property type="match status" value="1"/>
</dbReference>
<keyword evidence="3" id="KW-0645">Protease</keyword>
<dbReference type="Proteomes" id="UP000006054">
    <property type="component" value="Chromosome"/>
</dbReference>
<reference evidence="4" key="1">
    <citation type="submission" date="2012-06" db="EMBL/GenBank/DDBJ databases">
        <title>The complete genome of Flexibacter litoralis DSM 6794.</title>
        <authorList>
            <person name="Lucas S."/>
            <person name="Copeland A."/>
            <person name="Lapidus A."/>
            <person name="Glavina del Rio T."/>
            <person name="Dalin E."/>
            <person name="Tice H."/>
            <person name="Bruce D."/>
            <person name="Goodwin L."/>
            <person name="Pitluck S."/>
            <person name="Peters L."/>
            <person name="Ovchinnikova G."/>
            <person name="Lu M."/>
            <person name="Kyrpides N."/>
            <person name="Mavromatis K."/>
            <person name="Ivanova N."/>
            <person name="Brettin T."/>
            <person name="Detter J.C."/>
            <person name="Han C."/>
            <person name="Larimer F."/>
            <person name="Land M."/>
            <person name="Hauser L."/>
            <person name="Markowitz V."/>
            <person name="Cheng J.-F."/>
            <person name="Hugenholtz P."/>
            <person name="Woyke T."/>
            <person name="Wu D."/>
            <person name="Spring S."/>
            <person name="Lang E."/>
            <person name="Kopitz M."/>
            <person name="Brambilla E."/>
            <person name="Klenk H.-P."/>
            <person name="Eisen J.A."/>
        </authorList>
    </citation>
    <scope>NUCLEOTIDE SEQUENCE [LARGE SCALE GENOMIC DNA]</scope>
    <source>
        <strain evidence="4">ATCC 23117 / DSM 6794 / NBRC 15988 / NCIMB 1366 / Sio-4</strain>
    </source>
</reference>
<dbReference type="KEGG" id="fli:Fleli_1863"/>
<dbReference type="HOGENOM" id="CLU_032380_0_0_10"/>
<accession>I4AJX5</accession>
<dbReference type="InterPro" id="IPR029045">
    <property type="entry name" value="ClpP/crotonase-like_dom_sf"/>
</dbReference>
<dbReference type="GO" id="GO:0006508">
    <property type="term" value="P:proteolysis"/>
    <property type="evidence" value="ECO:0007669"/>
    <property type="project" value="UniProtKB-KW"/>
</dbReference>
<protein>
    <submittedName>
        <fullName evidence="3">Periplasmic protease</fullName>
    </submittedName>
</protein>
<evidence type="ECO:0000313" key="3">
    <source>
        <dbReference type="EMBL" id="AFM04260.1"/>
    </source>
</evidence>
<dbReference type="Pfam" id="PF03572">
    <property type="entry name" value="Peptidase_S41"/>
    <property type="match status" value="1"/>
</dbReference>
<evidence type="ECO:0000259" key="2">
    <source>
        <dbReference type="Pfam" id="PF03572"/>
    </source>
</evidence>
<dbReference type="RefSeq" id="WP_014797712.1">
    <property type="nucleotide sequence ID" value="NC_018018.1"/>
</dbReference>
<dbReference type="SUPFAM" id="SSF52096">
    <property type="entry name" value="ClpP/crotonase"/>
    <property type="match status" value="1"/>
</dbReference>
<sequence length="504" mass="58556" precursor="true">MKNILFTIFALFLLSFSLFAQKSIDDSFSQKKMHKDLKLFRDIREKANSGLYKYRSKNEIDSIYNWAENEIKNSSTYRDFYNIIWKLTDFEGSLHNGLNLPKKVNASVKAEKTGYFPFPVKLIEGKLRMNMDSTQIPLGAEILSINNTPIEKVLPNLHKYYTTDGFNKTGKAIGINGSFSYYYRLHYGKQEQFLVAYKTSNEILTQTIQSVSYKKRRENFIKKRHSLSYDKNSYSDIEKNEFYYFEMLENDIAKLTLNTFAIGGNAQDPIHIRYTEFLDSVFTLLKEKKVNNLIVDIRDNGGGTDPNDLVTYSYLSSRNFMENTEAWISFRKIPYWKHIKGEIAFYKKPILKMLYNKELKKIFPLEKEGKYYEDSTSDDHQVRMPKQNAFTGKVYLMISPRVASAGSLFAAMSASEENTIVVGEETQGGYYGHNGHIPLNYTLSKSKLKMFFSIVNLEQDVPKKDNQPIGSGIMPDYEITQSYQDFIKNEDTQLNYVLEFIEKK</sequence>
<organism evidence="3 4">
    <name type="scientific">Bernardetia litoralis (strain ATCC 23117 / DSM 6794 / NBRC 15988 / NCIMB 1366 / Fx l1 / Sio-4)</name>
    <name type="common">Flexibacter litoralis</name>
    <dbReference type="NCBI Taxonomy" id="880071"/>
    <lineage>
        <taxon>Bacteria</taxon>
        <taxon>Pseudomonadati</taxon>
        <taxon>Bacteroidota</taxon>
        <taxon>Cytophagia</taxon>
        <taxon>Cytophagales</taxon>
        <taxon>Bernardetiaceae</taxon>
        <taxon>Bernardetia</taxon>
    </lineage>
</organism>
<dbReference type="PATRIC" id="fig|880071.3.peg.1843"/>
<keyword evidence="4" id="KW-1185">Reference proteome</keyword>
<keyword evidence="1" id="KW-0732">Signal</keyword>
<gene>
    <name evidence="3" type="ordered locus">Fleli_1863</name>
</gene>
<dbReference type="OrthoDB" id="5480566at2"/>
<dbReference type="eggNOG" id="COG0793">
    <property type="taxonomic scope" value="Bacteria"/>
</dbReference>
<feature type="domain" description="Tail specific protease" evidence="2">
    <location>
        <begin position="252"/>
        <end position="478"/>
    </location>
</feature>
<name>I4AJX5_BERLS</name>
<dbReference type="STRING" id="880071.Fleli_1863"/>
<dbReference type="InterPro" id="IPR005151">
    <property type="entry name" value="Tail-specific_protease"/>
</dbReference>
<dbReference type="GO" id="GO:0008236">
    <property type="term" value="F:serine-type peptidase activity"/>
    <property type="evidence" value="ECO:0007669"/>
    <property type="project" value="InterPro"/>
</dbReference>
<evidence type="ECO:0000313" key="4">
    <source>
        <dbReference type="Proteomes" id="UP000006054"/>
    </source>
</evidence>
<evidence type="ECO:0000256" key="1">
    <source>
        <dbReference type="SAM" id="SignalP"/>
    </source>
</evidence>
<dbReference type="EMBL" id="CP003345">
    <property type="protein sequence ID" value="AFM04260.1"/>
    <property type="molecule type" value="Genomic_DNA"/>
</dbReference>
<keyword evidence="3" id="KW-0378">Hydrolase</keyword>